<accession>A0AA42W9V4</accession>
<keyword evidence="4" id="KW-0029">Amino-acid transport</keyword>
<evidence type="ECO:0000256" key="3">
    <source>
        <dbReference type="ARBA" id="ARBA00022729"/>
    </source>
</evidence>
<feature type="signal peptide" evidence="5">
    <location>
        <begin position="1"/>
        <end position="28"/>
    </location>
</feature>
<dbReference type="InterPro" id="IPR028081">
    <property type="entry name" value="Leu-bd"/>
</dbReference>
<evidence type="ECO:0000259" key="6">
    <source>
        <dbReference type="Pfam" id="PF13458"/>
    </source>
</evidence>
<dbReference type="NCBIfam" id="NF011933">
    <property type="entry name" value="PRK15404.1"/>
    <property type="match status" value="1"/>
</dbReference>
<evidence type="ECO:0000256" key="1">
    <source>
        <dbReference type="ARBA" id="ARBA00010062"/>
    </source>
</evidence>
<feature type="chain" id="PRO_5041305528" evidence="5">
    <location>
        <begin position="29"/>
        <end position="375"/>
    </location>
</feature>
<dbReference type="PANTHER" id="PTHR47151">
    <property type="entry name" value="LEU/ILE/VAL-BINDING ABC TRANSPORTER SUBUNIT"/>
    <property type="match status" value="1"/>
</dbReference>
<dbReference type="Gene3D" id="3.40.50.2300">
    <property type="match status" value="2"/>
</dbReference>
<dbReference type="InterPro" id="IPR028082">
    <property type="entry name" value="Peripla_BP_I"/>
</dbReference>
<keyword evidence="2" id="KW-0813">Transport</keyword>
<comment type="similarity">
    <text evidence="1">Belongs to the leucine-binding protein family.</text>
</comment>
<sequence>MKPVFRLTPVIAALGVAAGLTFAAGAQAQTIKIGVVGPTTGAVTQYGDMVREGVDTAVERINAAGGVNGKKLETVVIDDGCEPKQGPVAANRVVNSKIGFVVGHVCSGATIAAADIYNNEGVVMVTPSATAPALTDGKNYEFIFRTIGRDDQQGPAAAKFVLEKIKPKKAAVLHDKQSYGQGIATAVKNDLEKGGVPVAVFEGINAGDSDYSAVITKLKSQGVDFVYYGGYHPEMGLLLRQAAEQGVKAKWMGPEGAGNPDINAIAGDAVEGMLLTLPADFTQNAANADIVKAFEAKKRNAGGAFQMTAYTATQVIADGIKGAGSDDPTKVAKYLHANSFDTPIGKVSWNKQGDLTNFSFDVFTWHKDGSKTVYK</sequence>
<dbReference type="SUPFAM" id="SSF53822">
    <property type="entry name" value="Periplasmic binding protein-like I"/>
    <property type="match status" value="1"/>
</dbReference>
<reference evidence="7" key="1">
    <citation type="submission" date="2022-09" db="EMBL/GenBank/DDBJ databases">
        <title>Intensive care unit water sources are persistently colonized with multi-drug resistant bacteria and are the site of extensive horizontal gene transfer of antibiotic resistance genes.</title>
        <authorList>
            <person name="Diorio-Toth L."/>
        </authorList>
    </citation>
    <scope>NUCLEOTIDE SEQUENCE</scope>
    <source>
        <strain evidence="7">GD03676</strain>
    </source>
</reference>
<dbReference type="GO" id="GO:0006865">
    <property type="term" value="P:amino acid transport"/>
    <property type="evidence" value="ECO:0007669"/>
    <property type="project" value="UniProtKB-KW"/>
</dbReference>
<feature type="domain" description="Leucine-binding protein" evidence="6">
    <location>
        <begin position="30"/>
        <end position="368"/>
    </location>
</feature>
<gene>
    <name evidence="7" type="ORF">N5K24_06580</name>
</gene>
<dbReference type="RefSeq" id="WP_006222179.1">
    <property type="nucleotide sequence ID" value="NZ_ALJE01000002.1"/>
</dbReference>
<dbReference type="EMBL" id="JAOCKG010000002">
    <property type="protein sequence ID" value="MDH2050052.1"/>
    <property type="molecule type" value="Genomic_DNA"/>
</dbReference>
<dbReference type="InterPro" id="IPR000709">
    <property type="entry name" value="Leu_Ile_Val-bd"/>
</dbReference>
<dbReference type="Pfam" id="PF13458">
    <property type="entry name" value="Peripla_BP_6"/>
    <property type="match status" value="1"/>
</dbReference>
<evidence type="ECO:0000313" key="7">
    <source>
        <dbReference type="EMBL" id="MDH2050052.1"/>
    </source>
</evidence>
<evidence type="ECO:0000313" key="8">
    <source>
        <dbReference type="Proteomes" id="UP001161276"/>
    </source>
</evidence>
<dbReference type="PRINTS" id="PR00337">
    <property type="entry name" value="LEUILEVALBP"/>
</dbReference>
<dbReference type="Proteomes" id="UP001161276">
    <property type="component" value="Unassembled WGS sequence"/>
</dbReference>
<name>A0AA42W9V4_9BURK</name>
<comment type="caution">
    <text evidence="7">The sequence shown here is derived from an EMBL/GenBank/DDBJ whole genome shotgun (WGS) entry which is preliminary data.</text>
</comment>
<proteinExistence type="inferred from homology"/>
<dbReference type="PANTHER" id="PTHR47151:SF3">
    <property type="entry name" value="LEUCINE-SPECIFIC-BINDING PROTEIN"/>
    <property type="match status" value="1"/>
</dbReference>
<organism evidence="7 8">
    <name type="scientific">Achromobacter marplatensis</name>
    <dbReference type="NCBI Taxonomy" id="470868"/>
    <lineage>
        <taxon>Bacteria</taxon>
        <taxon>Pseudomonadati</taxon>
        <taxon>Pseudomonadota</taxon>
        <taxon>Betaproteobacteria</taxon>
        <taxon>Burkholderiales</taxon>
        <taxon>Alcaligenaceae</taxon>
        <taxon>Achromobacter</taxon>
    </lineage>
</organism>
<evidence type="ECO:0000256" key="2">
    <source>
        <dbReference type="ARBA" id="ARBA00022448"/>
    </source>
</evidence>
<evidence type="ECO:0000256" key="4">
    <source>
        <dbReference type="ARBA" id="ARBA00022970"/>
    </source>
</evidence>
<dbReference type="AlphaFoldDB" id="A0AA42W9V4"/>
<protein>
    <submittedName>
        <fullName evidence="7">Branched-chain amino acid ABC transporter substrate-binding protein</fullName>
    </submittedName>
</protein>
<dbReference type="CDD" id="cd06342">
    <property type="entry name" value="PBP1_ABC_LIVBP-like"/>
    <property type="match status" value="1"/>
</dbReference>
<keyword evidence="3 5" id="KW-0732">Signal</keyword>
<evidence type="ECO:0000256" key="5">
    <source>
        <dbReference type="SAM" id="SignalP"/>
    </source>
</evidence>